<feature type="domain" description="IFT121-like TPR repeats" evidence="13">
    <location>
        <begin position="936"/>
        <end position="1036"/>
    </location>
</feature>
<keyword evidence="5" id="KW-0970">Cilium biogenesis/degradation</keyword>
<dbReference type="InterPro" id="IPR057361">
    <property type="entry name" value="TPR_WDR35"/>
</dbReference>
<evidence type="ECO:0000256" key="4">
    <source>
        <dbReference type="ARBA" id="ARBA00022737"/>
    </source>
</evidence>
<dbReference type="PROSITE" id="PS50294">
    <property type="entry name" value="WD_REPEATS_REGION"/>
    <property type="match status" value="1"/>
</dbReference>
<keyword evidence="3 9" id="KW-0853">WD repeat</keyword>
<reference evidence="14 15" key="1">
    <citation type="submission" date="2024-04" db="EMBL/GenBank/DDBJ databases">
        <title>Tritrichomonas musculus Genome.</title>
        <authorList>
            <person name="Alves-Ferreira E."/>
            <person name="Grigg M."/>
            <person name="Lorenzi H."/>
            <person name="Galac M."/>
        </authorList>
    </citation>
    <scope>NUCLEOTIDE SEQUENCE [LARGE SCALE GENOMIC DNA]</scope>
    <source>
        <strain evidence="14 15">EAF2021</strain>
    </source>
</reference>
<evidence type="ECO:0000256" key="8">
    <source>
        <dbReference type="ARBA" id="ARBA00023273"/>
    </source>
</evidence>
<name>A0ABR2K0V6_9EUKA</name>
<dbReference type="InterPro" id="IPR057979">
    <property type="entry name" value="TPR_IFT121"/>
</dbReference>
<accession>A0ABR2K0V6</accession>
<sequence length="1111" mass="124193">MSSKFRVFISKRMKSAADNPMTVIAWNKMNRILACGYHNGTVNLYYVNPSREQPGSSSLESVQPIEYHKKTITALTWSDNGQFLSSGDSSGRVAFWNHPGKTWKHCLTNSSVSSPVRSIRWNKRSELTAIAYADSTVACVSPSGELSWSNSMRQPIDFVEWTLHGGNLLCGTSFGEIMILDPRGVETGTVPMPCLANSNTEPKLVSLEWHRRSQYGLLIAYQGGQIQLMRNEQDTQPIVITCELELTSATWFKSGTSFAVAGVKPNEHCSVIFFNSKGDAIRELDVSGTRINSMSLDPNDTMIALSIENLFCLAQIIPTFIWAFTKNTLLYAYNSSDSNDFTVIYYNYKTDDKRVHTIADVIAVSGHSGVFAIAAKGQFDDSIIYVTDTIGVSIATSNIPYVPTSIAVYGKTIAICSPNQISAWRYEEEDSPQTINFNENITALHLREKLVYLGVSNNVITLDIPSLAEVNRYSVGIPTESITSSSDGLTLALTDSSGTLQFFNTEEQKIVGPARREVWNAAWSQDTPNQFAASERQKLFVYNDLEPEEPLQSLSHIAQFSDLEILCVDLIRLMQDPINPGKRLFRSYPTKVLRELRIKLQDRPAVSIDDILNYAKEQKKNKLWDELAETFMSEMNFTLAEKCYLETTNYRGLQFLKRIRLLKDANIQRAQVLSYLGRFDEAQSIYNSMDRLDLAIEMRASIGDFERVIDIIGPNSVGNDESKAKAYSNVGDQHAEAAEWTSAAEHYSYAGDEAKYATCLYLSDDFPNLERLMNKLPSTSPLLPVLGRMFVSIGAVDAAVTAFTNANDPASAIDACARLNHWKPALKLAGKGKTEEIRIRMNQYASQLIENGQTAAAIDFYARAGLGVEAAKLMEREGDSILKDEVDYLSAKMCFVFAGLQLEKHRKGAFDGSVTAAERLDGLMKEDEASTSGLLDSIWRKAEAVHFYLLGHRYINSHKWMEALFCACRVFDDYADIIGEDKAAALLAVCGMKTRHYGQCSRAMTTLEHFDDYSEEKRNRFSDLAIDIFLKNPPQDPQMVNSVPCMKCNSKVSMFQSQCPECGTRMKVCVKTGSLILDQSYWECKFCRHYVQIDLAEDLSVCPLCHHPVSA</sequence>
<dbReference type="Proteomes" id="UP001470230">
    <property type="component" value="Unassembled WGS sequence"/>
</dbReference>
<evidence type="ECO:0000256" key="9">
    <source>
        <dbReference type="PROSITE-ProRule" id="PRU00221"/>
    </source>
</evidence>
<evidence type="ECO:0000313" key="15">
    <source>
        <dbReference type="Proteomes" id="UP001470230"/>
    </source>
</evidence>
<dbReference type="Pfam" id="PF23145">
    <property type="entry name" value="Zf_2nd_IFT121"/>
    <property type="match status" value="1"/>
</dbReference>
<keyword evidence="15" id="KW-1185">Reference proteome</keyword>
<evidence type="ECO:0000259" key="11">
    <source>
        <dbReference type="Pfam" id="PF23390"/>
    </source>
</evidence>
<evidence type="ECO:0000259" key="10">
    <source>
        <dbReference type="Pfam" id="PF23145"/>
    </source>
</evidence>
<feature type="repeat" description="WD" evidence="9">
    <location>
        <begin position="65"/>
        <end position="97"/>
    </location>
</feature>
<evidence type="ECO:0000256" key="5">
    <source>
        <dbReference type="ARBA" id="ARBA00022794"/>
    </source>
</evidence>
<feature type="domain" description="IFT121-like zinc finger" evidence="10">
    <location>
        <begin position="1068"/>
        <end position="1109"/>
    </location>
</feature>
<keyword evidence="2" id="KW-0963">Cytoplasm</keyword>
<evidence type="ECO:0000259" key="12">
    <source>
        <dbReference type="Pfam" id="PF24797"/>
    </source>
</evidence>
<organism evidence="14 15">
    <name type="scientific">Tritrichomonas musculus</name>
    <dbReference type="NCBI Taxonomy" id="1915356"/>
    <lineage>
        <taxon>Eukaryota</taxon>
        <taxon>Metamonada</taxon>
        <taxon>Parabasalia</taxon>
        <taxon>Tritrichomonadida</taxon>
        <taxon>Tritrichomonadidae</taxon>
        <taxon>Tritrichomonas</taxon>
    </lineage>
</organism>
<keyword evidence="4" id="KW-0677">Repeat</keyword>
<evidence type="ECO:0000313" key="14">
    <source>
        <dbReference type="EMBL" id="KAK8884723.1"/>
    </source>
</evidence>
<comment type="caution">
    <text evidence="14">The sequence shown here is derived from an EMBL/GenBank/DDBJ whole genome shotgun (WGS) entry which is preliminary data.</text>
</comment>
<dbReference type="InterPro" id="IPR001680">
    <property type="entry name" value="WD40_rpt"/>
</dbReference>
<dbReference type="Pfam" id="PF24797">
    <property type="entry name" value="Beta-prop_WDR35_TULP_N"/>
    <property type="match status" value="1"/>
</dbReference>
<gene>
    <name evidence="14" type="ORF">M9Y10_043843</name>
</gene>
<dbReference type="InterPro" id="IPR056158">
    <property type="entry name" value="Beta-prop_IFT121_2nd"/>
</dbReference>
<protein>
    <recommendedName>
        <fullName evidence="16">WD repeat protein</fullName>
    </recommendedName>
</protein>
<proteinExistence type="predicted"/>
<evidence type="ECO:0008006" key="16">
    <source>
        <dbReference type="Google" id="ProtNLM"/>
    </source>
</evidence>
<dbReference type="PANTHER" id="PTHR12764:SF5">
    <property type="entry name" value="LD29485P"/>
    <property type="match status" value="1"/>
</dbReference>
<dbReference type="Pfam" id="PF23390">
    <property type="entry name" value="Beta-prop_WDR35_2nd"/>
    <property type="match status" value="1"/>
</dbReference>
<dbReference type="SUPFAM" id="SSF50978">
    <property type="entry name" value="WD40 repeat-like"/>
    <property type="match status" value="1"/>
</dbReference>
<keyword evidence="6" id="KW-0969">Cilium</keyword>
<dbReference type="SMART" id="SM00320">
    <property type="entry name" value="WD40"/>
    <property type="match status" value="4"/>
</dbReference>
<comment type="subcellular location">
    <subcellularLocation>
        <location evidence="1">Cytoplasm</location>
        <location evidence="1">Cytoskeleton</location>
        <location evidence="1">Cilium basal body</location>
    </subcellularLocation>
</comment>
<feature type="domain" description="IFT121 second beta-propeller" evidence="11">
    <location>
        <begin position="436"/>
        <end position="583"/>
    </location>
</feature>
<feature type="domain" description="IFT121/TULP4 N-terminal" evidence="12">
    <location>
        <begin position="7"/>
        <end position="316"/>
    </location>
</feature>
<dbReference type="Pfam" id="PF25768">
    <property type="entry name" value="TPR_IFT121"/>
    <property type="match status" value="1"/>
</dbReference>
<dbReference type="InterPro" id="IPR056159">
    <property type="entry name" value="Beta-prop_IFT121_TULP_N"/>
</dbReference>
<dbReference type="Gene3D" id="2.130.10.10">
    <property type="entry name" value="YVTN repeat-like/Quinoprotein amine dehydrogenase"/>
    <property type="match status" value="2"/>
</dbReference>
<evidence type="ECO:0000256" key="1">
    <source>
        <dbReference type="ARBA" id="ARBA00004120"/>
    </source>
</evidence>
<dbReference type="PROSITE" id="PS50082">
    <property type="entry name" value="WD_REPEATS_2"/>
    <property type="match status" value="1"/>
</dbReference>
<dbReference type="InterPro" id="IPR015943">
    <property type="entry name" value="WD40/YVTN_repeat-like_dom_sf"/>
</dbReference>
<keyword evidence="8" id="KW-0966">Cell projection</keyword>
<dbReference type="Pfam" id="PF25170">
    <property type="entry name" value="TPR_WDR35"/>
    <property type="match status" value="1"/>
</dbReference>
<evidence type="ECO:0000256" key="3">
    <source>
        <dbReference type="ARBA" id="ARBA00022574"/>
    </source>
</evidence>
<evidence type="ECO:0000256" key="2">
    <source>
        <dbReference type="ARBA" id="ARBA00022490"/>
    </source>
</evidence>
<evidence type="ECO:0000256" key="6">
    <source>
        <dbReference type="ARBA" id="ARBA00023069"/>
    </source>
</evidence>
<evidence type="ECO:0000256" key="7">
    <source>
        <dbReference type="ARBA" id="ARBA00023212"/>
    </source>
</evidence>
<dbReference type="PANTHER" id="PTHR12764">
    <property type="entry name" value="WD REPEAT DOMAIN-RELATED"/>
    <property type="match status" value="1"/>
</dbReference>
<dbReference type="EMBL" id="JAPFFF010000008">
    <property type="protein sequence ID" value="KAK8884723.1"/>
    <property type="molecule type" value="Genomic_DNA"/>
</dbReference>
<keyword evidence="7" id="KW-0206">Cytoskeleton</keyword>
<evidence type="ECO:0000259" key="13">
    <source>
        <dbReference type="Pfam" id="PF25768"/>
    </source>
</evidence>
<dbReference type="Gene3D" id="1.25.40.470">
    <property type="match status" value="2"/>
</dbReference>
<dbReference type="InterPro" id="IPR036322">
    <property type="entry name" value="WD40_repeat_dom_sf"/>
</dbReference>
<dbReference type="InterPro" id="IPR056170">
    <property type="entry name" value="Znf_IFT121-like"/>
</dbReference>
<dbReference type="InterPro" id="IPR039857">
    <property type="entry name" value="Ift122/121"/>
</dbReference>
<dbReference type="SUPFAM" id="SSF69322">
    <property type="entry name" value="Tricorn protease domain 2"/>
    <property type="match status" value="1"/>
</dbReference>